<dbReference type="SUPFAM" id="SSF52540">
    <property type="entry name" value="P-loop containing nucleoside triphosphate hydrolases"/>
    <property type="match status" value="1"/>
</dbReference>
<dbReference type="PANTHER" id="PTHR42788:SF13">
    <property type="entry name" value="ALIPHATIC SULFONATES IMPORT ATP-BINDING PROTEIN SSUB"/>
    <property type="match status" value="1"/>
</dbReference>
<dbReference type="InterPro" id="IPR003439">
    <property type="entry name" value="ABC_transporter-like_ATP-bd"/>
</dbReference>
<evidence type="ECO:0000256" key="3">
    <source>
        <dbReference type="ARBA" id="ARBA00022840"/>
    </source>
</evidence>
<dbReference type="EMBL" id="JASJEU010000013">
    <property type="protein sequence ID" value="MDJ1650506.1"/>
    <property type="molecule type" value="Genomic_DNA"/>
</dbReference>
<keyword evidence="2" id="KW-0547">Nucleotide-binding</keyword>
<dbReference type="InterPro" id="IPR003593">
    <property type="entry name" value="AAA+_ATPase"/>
</dbReference>
<evidence type="ECO:0000256" key="1">
    <source>
        <dbReference type="ARBA" id="ARBA00022448"/>
    </source>
</evidence>
<name>A0ABT7DPR8_9ACTN</name>
<dbReference type="InterPro" id="IPR050166">
    <property type="entry name" value="ABC_transporter_ATP-bind"/>
</dbReference>
<keyword evidence="7" id="KW-1185">Reference proteome</keyword>
<protein>
    <submittedName>
        <fullName evidence="6">ABC transporter ATP-binding protein</fullName>
    </submittedName>
</protein>
<evidence type="ECO:0000256" key="2">
    <source>
        <dbReference type="ARBA" id="ARBA00022741"/>
    </source>
</evidence>
<dbReference type="CDD" id="cd03293">
    <property type="entry name" value="ABC_NrtD_SsuB_transporters"/>
    <property type="match status" value="1"/>
</dbReference>
<proteinExistence type="predicted"/>
<dbReference type="Gene3D" id="3.40.50.300">
    <property type="entry name" value="P-loop containing nucleotide triphosphate hydrolases"/>
    <property type="match status" value="1"/>
</dbReference>
<feature type="domain" description="ABC transporter" evidence="5">
    <location>
        <begin position="4"/>
        <end position="249"/>
    </location>
</feature>
<comment type="caution">
    <text evidence="6">The sequence shown here is derived from an EMBL/GenBank/DDBJ whole genome shotgun (WGS) entry which is preliminary data.</text>
</comment>
<feature type="region of interest" description="Disordered" evidence="4">
    <location>
        <begin position="266"/>
        <end position="285"/>
    </location>
</feature>
<dbReference type="PROSITE" id="PS50893">
    <property type="entry name" value="ABC_TRANSPORTER_2"/>
    <property type="match status" value="1"/>
</dbReference>
<evidence type="ECO:0000256" key="4">
    <source>
        <dbReference type="SAM" id="MobiDB-lite"/>
    </source>
</evidence>
<evidence type="ECO:0000313" key="7">
    <source>
        <dbReference type="Proteomes" id="UP001232750"/>
    </source>
</evidence>
<dbReference type="SMART" id="SM00382">
    <property type="entry name" value="AAA"/>
    <property type="match status" value="1"/>
</dbReference>
<dbReference type="PANTHER" id="PTHR42788">
    <property type="entry name" value="TAURINE IMPORT ATP-BINDING PROTEIN-RELATED"/>
    <property type="match status" value="1"/>
</dbReference>
<keyword evidence="1" id="KW-0813">Transport</keyword>
<evidence type="ECO:0000313" key="6">
    <source>
        <dbReference type="EMBL" id="MDJ1650506.1"/>
    </source>
</evidence>
<gene>
    <name evidence="6" type="ORF">QNJ86_06815</name>
</gene>
<dbReference type="RefSeq" id="WP_283831855.1">
    <property type="nucleotide sequence ID" value="NZ_JASJEU010000013.1"/>
</dbReference>
<dbReference type="InterPro" id="IPR017871">
    <property type="entry name" value="ABC_transporter-like_CS"/>
</dbReference>
<dbReference type="PROSITE" id="PS00211">
    <property type="entry name" value="ABC_TRANSPORTER_1"/>
    <property type="match status" value="1"/>
</dbReference>
<accession>A0ABT7DPR8</accession>
<dbReference type="GO" id="GO:0005524">
    <property type="term" value="F:ATP binding"/>
    <property type="evidence" value="ECO:0007669"/>
    <property type="project" value="UniProtKB-KW"/>
</dbReference>
<dbReference type="InterPro" id="IPR027417">
    <property type="entry name" value="P-loop_NTPase"/>
</dbReference>
<sequence length="285" mass="31792">MGAIRIEYVSFSYDDALGARPAETAELTLDDISLEIPDGQFLCLIGHSGSGKTTLLRLLAGLNRPREGRILIDGVPVKGPGLDRAVVFQNYALFPWMTARGNVEFGIQQANKEFGRGLSKAQVKELATEYLQRVDMLEAATKYPYQLSGGMRQRVAIARALAIDADILLFDEPFGALDVKTRCSLQKLIDRLWRSGEHRKTVVFVTHDIDEAILLSDRVVFMRRGELVADRRVDVARPRSSAILVNDERARTLKEELTELFYLDGPEEEPPAELDALPRGEVVLP</sequence>
<reference evidence="6 7" key="1">
    <citation type="submission" date="2023-05" db="EMBL/GenBank/DDBJ databases">
        <title>Gordonibacter KGMB12511T sp. nov., isolated from faeces of healthy Korean.</title>
        <authorList>
            <person name="Kim H.S."/>
            <person name="Kim J.-S."/>
            <person name="Suh M.K."/>
            <person name="Eom M.K."/>
            <person name="Do H.E."/>
            <person name="Lee J.-S."/>
        </authorList>
    </citation>
    <scope>NUCLEOTIDE SEQUENCE [LARGE SCALE GENOMIC DNA]</scope>
    <source>
        <strain evidence="6 7">KGMB12511</strain>
    </source>
</reference>
<organism evidence="6 7">
    <name type="scientific">Gordonibacter faecis</name>
    <dbReference type="NCBI Taxonomy" id="3047475"/>
    <lineage>
        <taxon>Bacteria</taxon>
        <taxon>Bacillati</taxon>
        <taxon>Actinomycetota</taxon>
        <taxon>Coriobacteriia</taxon>
        <taxon>Eggerthellales</taxon>
        <taxon>Eggerthellaceae</taxon>
        <taxon>Gordonibacter</taxon>
    </lineage>
</organism>
<dbReference type="Proteomes" id="UP001232750">
    <property type="component" value="Unassembled WGS sequence"/>
</dbReference>
<dbReference type="Pfam" id="PF00005">
    <property type="entry name" value="ABC_tran"/>
    <property type="match status" value="1"/>
</dbReference>
<evidence type="ECO:0000259" key="5">
    <source>
        <dbReference type="PROSITE" id="PS50893"/>
    </source>
</evidence>
<keyword evidence="3 6" id="KW-0067">ATP-binding</keyword>